<sequence>MTQERKNVKTPGPSVVPHSVCAPHLPLCLGRVHLWFFILYVPLTFPFLWAGSICGSSLCMCPSPSPLSGQAKRLMPAAAWPGTIERPRK</sequence>
<protein>
    <submittedName>
        <fullName evidence="2">Uncharacterized protein</fullName>
    </submittedName>
</protein>
<dbReference type="EMBL" id="CM004478">
    <property type="protein sequence ID" value="OCT73432.1"/>
    <property type="molecule type" value="Genomic_DNA"/>
</dbReference>
<keyword evidence="1" id="KW-0472">Membrane</keyword>
<organism evidence="2 3">
    <name type="scientific">Xenopus laevis</name>
    <name type="common">African clawed frog</name>
    <dbReference type="NCBI Taxonomy" id="8355"/>
    <lineage>
        <taxon>Eukaryota</taxon>
        <taxon>Metazoa</taxon>
        <taxon>Chordata</taxon>
        <taxon>Craniata</taxon>
        <taxon>Vertebrata</taxon>
        <taxon>Euteleostomi</taxon>
        <taxon>Amphibia</taxon>
        <taxon>Batrachia</taxon>
        <taxon>Anura</taxon>
        <taxon>Pipoidea</taxon>
        <taxon>Pipidae</taxon>
        <taxon>Xenopodinae</taxon>
        <taxon>Xenopus</taxon>
        <taxon>Xenopus</taxon>
    </lineage>
</organism>
<dbReference type="Proteomes" id="UP000694892">
    <property type="component" value="Chromosome 7L"/>
</dbReference>
<reference evidence="3" key="1">
    <citation type="journal article" date="2016" name="Nature">
        <title>Genome evolution in the allotetraploid frog Xenopus laevis.</title>
        <authorList>
            <person name="Session A.M."/>
            <person name="Uno Y."/>
            <person name="Kwon T."/>
            <person name="Chapman J.A."/>
            <person name="Toyoda A."/>
            <person name="Takahashi S."/>
            <person name="Fukui A."/>
            <person name="Hikosaka A."/>
            <person name="Suzuki A."/>
            <person name="Kondo M."/>
            <person name="van Heeringen S.J."/>
            <person name="Quigley I."/>
            <person name="Heinz S."/>
            <person name="Ogino H."/>
            <person name="Ochi H."/>
            <person name="Hellsten U."/>
            <person name="Lyons J.B."/>
            <person name="Simakov O."/>
            <person name="Putnam N."/>
            <person name="Stites J."/>
            <person name="Kuroki Y."/>
            <person name="Tanaka T."/>
            <person name="Michiue T."/>
            <person name="Watanabe M."/>
            <person name="Bogdanovic O."/>
            <person name="Lister R."/>
            <person name="Georgiou G."/>
            <person name="Paranjpe S.S."/>
            <person name="van Kruijsbergen I."/>
            <person name="Shu S."/>
            <person name="Carlson J."/>
            <person name="Kinoshita T."/>
            <person name="Ohta Y."/>
            <person name="Mawaribuchi S."/>
            <person name="Jenkins J."/>
            <person name="Grimwood J."/>
            <person name="Schmutz J."/>
            <person name="Mitros T."/>
            <person name="Mozaffari S.V."/>
            <person name="Suzuki Y."/>
            <person name="Haramoto Y."/>
            <person name="Yamamoto T.S."/>
            <person name="Takagi C."/>
            <person name="Heald R."/>
            <person name="Miller K."/>
            <person name="Haudenschild C."/>
            <person name="Kitzman J."/>
            <person name="Nakayama T."/>
            <person name="Izutsu Y."/>
            <person name="Robert J."/>
            <person name="Fortriede J."/>
            <person name="Burns K."/>
            <person name="Lotay V."/>
            <person name="Karimi K."/>
            <person name="Yasuoka Y."/>
            <person name="Dichmann D.S."/>
            <person name="Flajnik M.F."/>
            <person name="Houston D.W."/>
            <person name="Shendure J."/>
            <person name="DuPasquier L."/>
            <person name="Vize P.D."/>
            <person name="Zorn A.M."/>
            <person name="Ito M."/>
            <person name="Marcotte E.M."/>
            <person name="Wallingford J.B."/>
            <person name="Ito Y."/>
            <person name="Asashima M."/>
            <person name="Ueno N."/>
            <person name="Matsuda Y."/>
            <person name="Veenstra G.J."/>
            <person name="Fujiyama A."/>
            <person name="Harland R.M."/>
            <person name="Taira M."/>
            <person name="Rokhsar D.S."/>
        </authorList>
    </citation>
    <scope>NUCLEOTIDE SEQUENCE [LARGE SCALE GENOMIC DNA]</scope>
    <source>
        <strain evidence="3">J</strain>
    </source>
</reference>
<evidence type="ECO:0000313" key="3">
    <source>
        <dbReference type="Proteomes" id="UP000694892"/>
    </source>
</evidence>
<evidence type="ECO:0000256" key="1">
    <source>
        <dbReference type="SAM" id="Phobius"/>
    </source>
</evidence>
<name>A0A974CHK8_XENLA</name>
<feature type="transmembrane region" description="Helical" evidence="1">
    <location>
        <begin position="32"/>
        <end position="50"/>
    </location>
</feature>
<keyword evidence="1" id="KW-0812">Transmembrane</keyword>
<keyword evidence="1" id="KW-1133">Transmembrane helix</keyword>
<proteinExistence type="predicted"/>
<dbReference type="AlphaFoldDB" id="A0A974CHK8"/>
<evidence type="ECO:0000313" key="2">
    <source>
        <dbReference type="EMBL" id="OCT73432.1"/>
    </source>
</evidence>
<gene>
    <name evidence="2" type="ORF">XELAEV_18036409mg</name>
</gene>
<accession>A0A974CHK8</accession>